<evidence type="ECO:0000256" key="2">
    <source>
        <dbReference type="ARBA" id="ARBA00022448"/>
    </source>
</evidence>
<evidence type="ECO:0000256" key="8">
    <source>
        <dbReference type="ARBA" id="ARBA00023136"/>
    </source>
</evidence>
<dbReference type="PANTHER" id="PTHR43298:SF2">
    <property type="entry name" value="FMN_FAD EXPORTER YEEO-RELATED"/>
    <property type="match status" value="1"/>
</dbReference>
<feature type="transmembrane region" description="Helical" evidence="10">
    <location>
        <begin position="153"/>
        <end position="176"/>
    </location>
</feature>
<keyword evidence="3" id="KW-0050">Antiport</keyword>
<evidence type="ECO:0000256" key="3">
    <source>
        <dbReference type="ARBA" id="ARBA00022449"/>
    </source>
</evidence>
<dbReference type="AlphaFoldDB" id="A0A518AJF9"/>
<feature type="transmembrane region" description="Helical" evidence="10">
    <location>
        <begin position="183"/>
        <end position="205"/>
    </location>
</feature>
<feature type="transmembrane region" description="Helical" evidence="10">
    <location>
        <begin position="211"/>
        <end position="235"/>
    </location>
</feature>
<dbReference type="Proteomes" id="UP000315750">
    <property type="component" value="Chromosome"/>
</dbReference>
<dbReference type="CDD" id="cd13133">
    <property type="entry name" value="MATE_like_7"/>
    <property type="match status" value="1"/>
</dbReference>
<keyword evidence="4" id="KW-1003">Cell membrane</keyword>
<evidence type="ECO:0000256" key="4">
    <source>
        <dbReference type="ARBA" id="ARBA00022475"/>
    </source>
</evidence>
<gene>
    <name evidence="11" type="primary">norM</name>
    <name evidence="11" type="ORF">Pan181_10550</name>
</gene>
<dbReference type="OrthoDB" id="9805232at2"/>
<evidence type="ECO:0000256" key="9">
    <source>
        <dbReference type="ARBA" id="ARBA00031636"/>
    </source>
</evidence>
<feature type="transmembrane region" description="Helical" evidence="10">
    <location>
        <begin position="261"/>
        <end position="287"/>
    </location>
</feature>
<feature type="transmembrane region" description="Helical" evidence="10">
    <location>
        <begin position="344"/>
        <end position="368"/>
    </location>
</feature>
<evidence type="ECO:0000313" key="12">
    <source>
        <dbReference type="Proteomes" id="UP000315750"/>
    </source>
</evidence>
<evidence type="ECO:0000313" key="11">
    <source>
        <dbReference type="EMBL" id="QDU54871.1"/>
    </source>
</evidence>
<dbReference type="NCBIfam" id="TIGR00797">
    <property type="entry name" value="matE"/>
    <property type="match status" value="1"/>
</dbReference>
<evidence type="ECO:0000256" key="1">
    <source>
        <dbReference type="ARBA" id="ARBA00004651"/>
    </source>
</evidence>
<dbReference type="GO" id="GO:0006811">
    <property type="term" value="P:monoatomic ion transport"/>
    <property type="evidence" value="ECO:0007669"/>
    <property type="project" value="UniProtKB-KW"/>
</dbReference>
<protein>
    <recommendedName>
        <fullName evidence="9">Multidrug-efflux transporter</fullName>
    </recommendedName>
</protein>
<reference evidence="11 12" key="1">
    <citation type="submission" date="2019-02" db="EMBL/GenBank/DDBJ databases">
        <title>Deep-cultivation of Planctomycetes and their phenomic and genomic characterization uncovers novel biology.</title>
        <authorList>
            <person name="Wiegand S."/>
            <person name="Jogler M."/>
            <person name="Boedeker C."/>
            <person name="Pinto D."/>
            <person name="Vollmers J."/>
            <person name="Rivas-Marin E."/>
            <person name="Kohn T."/>
            <person name="Peeters S.H."/>
            <person name="Heuer A."/>
            <person name="Rast P."/>
            <person name="Oberbeckmann S."/>
            <person name="Bunk B."/>
            <person name="Jeske O."/>
            <person name="Meyerdierks A."/>
            <person name="Storesund J.E."/>
            <person name="Kallscheuer N."/>
            <person name="Luecker S."/>
            <person name="Lage O.M."/>
            <person name="Pohl T."/>
            <person name="Merkel B.J."/>
            <person name="Hornburger P."/>
            <person name="Mueller R.-W."/>
            <person name="Bruemmer F."/>
            <person name="Labrenz M."/>
            <person name="Spormann A.M."/>
            <person name="Op den Camp H."/>
            <person name="Overmann J."/>
            <person name="Amann R."/>
            <person name="Jetten M.S.M."/>
            <person name="Mascher T."/>
            <person name="Medema M.H."/>
            <person name="Devos D.P."/>
            <person name="Kaster A.-K."/>
            <person name="Ovreas L."/>
            <person name="Rohde M."/>
            <person name="Galperin M.Y."/>
            <person name="Jogler C."/>
        </authorList>
    </citation>
    <scope>NUCLEOTIDE SEQUENCE [LARGE SCALE GENOMIC DNA]</scope>
    <source>
        <strain evidence="11 12">Pan181</strain>
    </source>
</reference>
<dbReference type="GO" id="GO:0042910">
    <property type="term" value="F:xenobiotic transmembrane transporter activity"/>
    <property type="evidence" value="ECO:0007669"/>
    <property type="project" value="InterPro"/>
</dbReference>
<proteinExistence type="predicted"/>
<evidence type="ECO:0000256" key="6">
    <source>
        <dbReference type="ARBA" id="ARBA00022989"/>
    </source>
</evidence>
<keyword evidence="2" id="KW-0813">Transport</keyword>
<dbReference type="InterPro" id="IPR050222">
    <property type="entry name" value="MATE_MdtK"/>
</dbReference>
<dbReference type="GO" id="GO:0015297">
    <property type="term" value="F:antiporter activity"/>
    <property type="evidence" value="ECO:0007669"/>
    <property type="project" value="UniProtKB-KW"/>
</dbReference>
<keyword evidence="5 10" id="KW-0812">Transmembrane</keyword>
<evidence type="ECO:0000256" key="5">
    <source>
        <dbReference type="ARBA" id="ARBA00022692"/>
    </source>
</evidence>
<organism evidence="11 12">
    <name type="scientific">Aeoliella mucimassa</name>
    <dbReference type="NCBI Taxonomy" id="2527972"/>
    <lineage>
        <taxon>Bacteria</taxon>
        <taxon>Pseudomonadati</taxon>
        <taxon>Planctomycetota</taxon>
        <taxon>Planctomycetia</taxon>
        <taxon>Pirellulales</taxon>
        <taxon>Lacipirellulaceae</taxon>
        <taxon>Aeoliella</taxon>
    </lineage>
</organism>
<keyword evidence="8 10" id="KW-0472">Membrane</keyword>
<feature type="transmembrane region" description="Helical" evidence="10">
    <location>
        <begin position="299"/>
        <end position="323"/>
    </location>
</feature>
<evidence type="ECO:0000256" key="10">
    <source>
        <dbReference type="SAM" id="Phobius"/>
    </source>
</evidence>
<dbReference type="PANTHER" id="PTHR43298">
    <property type="entry name" value="MULTIDRUG RESISTANCE PROTEIN NORM-RELATED"/>
    <property type="match status" value="1"/>
</dbReference>
<feature type="transmembrane region" description="Helical" evidence="10">
    <location>
        <begin position="380"/>
        <end position="404"/>
    </location>
</feature>
<feature type="transmembrane region" description="Helical" evidence="10">
    <location>
        <begin position="68"/>
        <end position="92"/>
    </location>
</feature>
<evidence type="ECO:0000256" key="7">
    <source>
        <dbReference type="ARBA" id="ARBA00023065"/>
    </source>
</evidence>
<dbReference type="KEGG" id="amuc:Pan181_10550"/>
<dbReference type="PIRSF" id="PIRSF006603">
    <property type="entry name" value="DinF"/>
    <property type="match status" value="1"/>
</dbReference>
<dbReference type="EMBL" id="CP036278">
    <property type="protein sequence ID" value="QDU54871.1"/>
    <property type="molecule type" value="Genomic_DNA"/>
</dbReference>
<feature type="transmembrane region" description="Helical" evidence="10">
    <location>
        <begin position="36"/>
        <end position="56"/>
    </location>
</feature>
<dbReference type="RefSeq" id="WP_145245803.1">
    <property type="nucleotide sequence ID" value="NZ_CP036278.1"/>
</dbReference>
<keyword evidence="12" id="KW-1185">Reference proteome</keyword>
<feature type="transmembrane region" description="Helical" evidence="10">
    <location>
        <begin position="113"/>
        <end position="133"/>
    </location>
</feature>
<dbReference type="InterPro" id="IPR048279">
    <property type="entry name" value="MdtK-like"/>
</dbReference>
<dbReference type="GO" id="GO:0005886">
    <property type="term" value="C:plasma membrane"/>
    <property type="evidence" value="ECO:0007669"/>
    <property type="project" value="UniProtKB-SubCell"/>
</dbReference>
<feature type="transmembrane region" description="Helical" evidence="10">
    <location>
        <begin position="442"/>
        <end position="466"/>
    </location>
</feature>
<sequence length="483" mass="52753">MSIENAIEPPVASAVIAEEVERSASWWGRPAGGREVLNVALPLVVSSLSWTVMTFVDRVLLKWESGDAMAAAFAAGTLWFSSLCLPLGITMYTSTFVSQYFGAQRWDRIGVSVWQGVWLALMVSPAMLLAIGFAPSLFDMAGHGPLVREYEVIYFQVLCWGSPAMLIAQALAAFYSGRGKTKVVMVVDSSVAVLNLVLDWCLIFGHLGFPALGIAGAAWATVASLWVKALIYLLLVLQPSHQRDYGTLLGMRFDRDLFRRLMYYGGPSGLQLLLDVAGFTFFIMLVGRLGNIEAEATSMAFSISTLGFMPVWGFAMATSILVGQHLGENRDDLAARATWTSLQFAMGYMAVISLLYVFAPDVFLASFFAGDRTGETRDMVHGLSVTLLRFVAAYNLLDAALMVFSSAIKGAGDTQFVLYTSLVMATSLATLSYLAVEQWQLGVYGCWALLASWVWCMGVVFLLRFLAGKWRSMRVIEAAPATT</sequence>
<feature type="transmembrane region" description="Helical" evidence="10">
    <location>
        <begin position="416"/>
        <end position="436"/>
    </location>
</feature>
<dbReference type="Pfam" id="PF01554">
    <property type="entry name" value="MatE"/>
    <property type="match status" value="2"/>
</dbReference>
<keyword evidence="6 10" id="KW-1133">Transmembrane helix</keyword>
<dbReference type="InterPro" id="IPR002528">
    <property type="entry name" value="MATE_fam"/>
</dbReference>
<accession>A0A518AJF9</accession>
<name>A0A518AJF9_9BACT</name>
<keyword evidence="7" id="KW-0406">Ion transport</keyword>
<comment type="subcellular location">
    <subcellularLocation>
        <location evidence="1">Cell membrane</location>
        <topology evidence="1">Multi-pass membrane protein</topology>
    </subcellularLocation>
</comment>